<dbReference type="PROSITE" id="PS50862">
    <property type="entry name" value="AA_TRNA_LIGASE_II"/>
    <property type="match status" value="1"/>
</dbReference>
<keyword evidence="3 9" id="KW-0436">Ligase</keyword>
<organism evidence="9">
    <name type="scientific">Phallusia mammillata</name>
    <dbReference type="NCBI Taxonomy" id="59560"/>
    <lineage>
        <taxon>Eukaryota</taxon>
        <taxon>Metazoa</taxon>
        <taxon>Chordata</taxon>
        <taxon>Tunicata</taxon>
        <taxon>Ascidiacea</taxon>
        <taxon>Phlebobranchia</taxon>
        <taxon>Ascidiidae</taxon>
        <taxon>Phallusia</taxon>
    </lineage>
</organism>
<dbReference type="PANTHER" id="PTHR22594:SF34">
    <property type="entry name" value="ASPARAGINE--TRNA LIGASE, MITOCHONDRIAL-RELATED"/>
    <property type="match status" value="1"/>
</dbReference>
<protein>
    <recommendedName>
        <fullName evidence="2">asparagine--tRNA ligase</fullName>
        <ecNumber evidence="2">6.1.1.22</ecNumber>
    </recommendedName>
</protein>
<dbReference type="Gene3D" id="3.30.930.10">
    <property type="entry name" value="Bira Bifunctional Protein, Domain 2"/>
    <property type="match status" value="1"/>
</dbReference>
<evidence type="ECO:0000256" key="6">
    <source>
        <dbReference type="ARBA" id="ARBA00022917"/>
    </source>
</evidence>
<keyword evidence="5" id="KW-0067">ATP-binding</keyword>
<keyword evidence="6" id="KW-0648">Protein biosynthesis</keyword>
<dbReference type="SUPFAM" id="SSF55681">
    <property type="entry name" value="Class II aaRS and biotin synthetases"/>
    <property type="match status" value="1"/>
</dbReference>
<dbReference type="CDD" id="cd04318">
    <property type="entry name" value="EcAsnRS_like_N"/>
    <property type="match status" value="1"/>
</dbReference>
<evidence type="ECO:0000256" key="4">
    <source>
        <dbReference type="ARBA" id="ARBA00022741"/>
    </source>
</evidence>
<name>A0A6F9DMK5_9ASCI</name>
<dbReference type="PRINTS" id="PR01042">
    <property type="entry name" value="TRNASYNTHASP"/>
</dbReference>
<dbReference type="InterPro" id="IPR002312">
    <property type="entry name" value="Asp/Asn-tRNA-synth_IIb"/>
</dbReference>
<dbReference type="InterPro" id="IPR004364">
    <property type="entry name" value="Aa-tRNA-synt_II"/>
</dbReference>
<reference evidence="9" key="1">
    <citation type="submission" date="2020-04" db="EMBL/GenBank/DDBJ databases">
        <authorList>
            <person name="Neveu A P."/>
        </authorList>
    </citation>
    <scope>NUCLEOTIDE SEQUENCE</scope>
    <source>
        <tissue evidence="9">Whole embryo</tissue>
    </source>
</reference>
<evidence type="ECO:0000259" key="8">
    <source>
        <dbReference type="PROSITE" id="PS50862"/>
    </source>
</evidence>
<dbReference type="FunFam" id="3.30.930.10:FF:000016">
    <property type="entry name" value="Asparagine--tRNA ligase"/>
    <property type="match status" value="1"/>
</dbReference>
<evidence type="ECO:0000256" key="7">
    <source>
        <dbReference type="ARBA" id="ARBA00023146"/>
    </source>
</evidence>
<dbReference type="Pfam" id="PF01336">
    <property type="entry name" value="tRNA_anti-codon"/>
    <property type="match status" value="1"/>
</dbReference>
<dbReference type="InterPro" id="IPR012340">
    <property type="entry name" value="NA-bd_OB-fold"/>
</dbReference>
<dbReference type="EMBL" id="LR788341">
    <property type="protein sequence ID" value="CAB3264203.1"/>
    <property type="molecule type" value="mRNA"/>
</dbReference>
<dbReference type="AlphaFoldDB" id="A0A6F9DMK5"/>
<dbReference type="GO" id="GO:0003676">
    <property type="term" value="F:nucleic acid binding"/>
    <property type="evidence" value="ECO:0007669"/>
    <property type="project" value="InterPro"/>
</dbReference>
<evidence type="ECO:0000256" key="3">
    <source>
        <dbReference type="ARBA" id="ARBA00022598"/>
    </source>
</evidence>
<dbReference type="SUPFAM" id="SSF50249">
    <property type="entry name" value="Nucleic acid-binding proteins"/>
    <property type="match status" value="1"/>
</dbReference>
<dbReference type="Gene3D" id="2.40.50.140">
    <property type="entry name" value="Nucleic acid-binding proteins"/>
    <property type="match status" value="1"/>
</dbReference>
<dbReference type="GO" id="GO:0004816">
    <property type="term" value="F:asparagine-tRNA ligase activity"/>
    <property type="evidence" value="ECO:0007669"/>
    <property type="project" value="UniProtKB-EC"/>
</dbReference>
<dbReference type="InterPro" id="IPR004365">
    <property type="entry name" value="NA-bd_OB_tRNA"/>
</dbReference>
<dbReference type="CDD" id="cd00776">
    <property type="entry name" value="AsxRS_core"/>
    <property type="match status" value="1"/>
</dbReference>
<dbReference type="PANTHER" id="PTHR22594">
    <property type="entry name" value="ASPARTYL/LYSYL-TRNA SYNTHETASE"/>
    <property type="match status" value="1"/>
</dbReference>
<dbReference type="GO" id="GO:0006421">
    <property type="term" value="P:asparaginyl-tRNA aminoacylation"/>
    <property type="evidence" value="ECO:0007669"/>
    <property type="project" value="InterPro"/>
</dbReference>
<keyword evidence="7" id="KW-0030">Aminoacyl-tRNA synthetase</keyword>
<comment type="similarity">
    <text evidence="1">Belongs to the class-II aminoacyl-tRNA synthetase family.</text>
</comment>
<dbReference type="GO" id="GO:0005524">
    <property type="term" value="F:ATP binding"/>
    <property type="evidence" value="ECO:0007669"/>
    <property type="project" value="UniProtKB-KW"/>
</dbReference>
<dbReference type="GO" id="GO:0005739">
    <property type="term" value="C:mitochondrion"/>
    <property type="evidence" value="ECO:0007669"/>
    <property type="project" value="TreeGrafter"/>
</dbReference>
<dbReference type="NCBIfam" id="NF003037">
    <property type="entry name" value="PRK03932.1"/>
    <property type="match status" value="1"/>
</dbReference>
<dbReference type="InterPro" id="IPR004522">
    <property type="entry name" value="Asn-tRNA-ligase"/>
</dbReference>
<keyword evidence="4" id="KW-0547">Nucleotide-binding</keyword>
<sequence length="476" mass="53948">MSSLMFVKKHAFYCARNFGSQSYKKVRIKDILQGRKNNESADVQGWTRSVRKMKNHVFVDINDGSTAQNIQLVMSKDLFDRRVQFGTSISVRGKIQQSIQNEKNKYEILCDDLDVLGTYAEDAPLKKNASYDMQHLRSLLHLRMRHYKMAGVLRARNCVEMAMHKFFQEKGFLHIHTPILTSSDCETGGNVFSVQPDQIDEQESSDSSEDFFGAPAFLSVSGQLHLEACAMGMGDVYTLSPAFRSEKSHTRKHLNEFRMLEAELAHSKDLADMVNLMESSVKYLLQELLLNCSLDLATIEKDSPGHLSKLEKVASKQYVIMSYTEAIELLEKHQKHLQTASPSWGEDLNSDHETFLVQHCDSTPVFIVDFPSCSKPFYMPVNSDGKTVAAVDLIFPEVGELCGGSLRESDLDKLTSRLTALGLLPAYEWYLDLRRYGNTPHAGYGMGFDRFVTFALDIRNIRDAVPFPRYKNSCVL</sequence>
<dbReference type="NCBIfam" id="TIGR00457">
    <property type="entry name" value="asnS"/>
    <property type="match status" value="1"/>
</dbReference>
<evidence type="ECO:0000256" key="2">
    <source>
        <dbReference type="ARBA" id="ARBA00012816"/>
    </source>
</evidence>
<proteinExistence type="evidence at transcript level"/>
<gene>
    <name evidence="9" type="primary">Nars2</name>
</gene>
<accession>A0A6F9DMK5</accession>
<dbReference type="EC" id="6.1.1.22" evidence="2"/>
<evidence type="ECO:0000313" key="9">
    <source>
        <dbReference type="EMBL" id="CAB3264203.1"/>
    </source>
</evidence>
<dbReference type="Pfam" id="PF00152">
    <property type="entry name" value="tRNA-synt_2"/>
    <property type="match status" value="1"/>
</dbReference>
<dbReference type="InterPro" id="IPR006195">
    <property type="entry name" value="aa-tRNA-synth_II"/>
</dbReference>
<evidence type="ECO:0000256" key="5">
    <source>
        <dbReference type="ARBA" id="ARBA00022840"/>
    </source>
</evidence>
<dbReference type="InterPro" id="IPR045864">
    <property type="entry name" value="aa-tRNA-synth_II/BPL/LPL"/>
</dbReference>
<evidence type="ECO:0000256" key="1">
    <source>
        <dbReference type="ARBA" id="ARBA00008226"/>
    </source>
</evidence>
<feature type="domain" description="Aminoacyl-transfer RNA synthetases class-II family profile" evidence="8">
    <location>
        <begin position="159"/>
        <end position="466"/>
    </location>
</feature>